<evidence type="ECO:0000256" key="5">
    <source>
        <dbReference type="ARBA" id="ARBA00022989"/>
    </source>
</evidence>
<dbReference type="Proteomes" id="UP000317429">
    <property type="component" value="Chromosome"/>
</dbReference>
<feature type="transmembrane region" description="Helical" evidence="8">
    <location>
        <begin position="105"/>
        <end position="128"/>
    </location>
</feature>
<keyword evidence="4 8" id="KW-0812">Transmembrane</keyword>
<proteinExistence type="inferred from homology"/>
<keyword evidence="10" id="KW-1185">Reference proteome</keyword>
<reference evidence="9 10" key="1">
    <citation type="submission" date="2019-02" db="EMBL/GenBank/DDBJ databases">
        <title>Deep-cultivation of Planctomycetes and their phenomic and genomic characterization uncovers novel biology.</title>
        <authorList>
            <person name="Wiegand S."/>
            <person name="Jogler M."/>
            <person name="Boedeker C."/>
            <person name="Pinto D."/>
            <person name="Vollmers J."/>
            <person name="Rivas-Marin E."/>
            <person name="Kohn T."/>
            <person name="Peeters S.H."/>
            <person name="Heuer A."/>
            <person name="Rast P."/>
            <person name="Oberbeckmann S."/>
            <person name="Bunk B."/>
            <person name="Jeske O."/>
            <person name="Meyerdierks A."/>
            <person name="Storesund J.E."/>
            <person name="Kallscheuer N."/>
            <person name="Luecker S."/>
            <person name="Lage O.M."/>
            <person name="Pohl T."/>
            <person name="Merkel B.J."/>
            <person name="Hornburger P."/>
            <person name="Mueller R.-W."/>
            <person name="Bruemmer F."/>
            <person name="Labrenz M."/>
            <person name="Spormann A.M."/>
            <person name="Op den Camp H."/>
            <person name="Overmann J."/>
            <person name="Amann R."/>
            <person name="Jetten M.S.M."/>
            <person name="Mascher T."/>
            <person name="Medema M.H."/>
            <person name="Devos D.P."/>
            <person name="Kaster A.-K."/>
            <person name="Ovreas L."/>
            <person name="Rohde M."/>
            <person name="Galperin M.Y."/>
            <person name="Jogler C."/>
        </authorList>
    </citation>
    <scope>NUCLEOTIDE SEQUENCE [LARGE SCALE GENOMIC DNA]</scope>
    <source>
        <strain evidence="9 10">Pla175</strain>
    </source>
</reference>
<organism evidence="9 10">
    <name type="scientific">Pirellulimonas nuda</name>
    <dbReference type="NCBI Taxonomy" id="2528009"/>
    <lineage>
        <taxon>Bacteria</taxon>
        <taxon>Pseudomonadati</taxon>
        <taxon>Planctomycetota</taxon>
        <taxon>Planctomycetia</taxon>
        <taxon>Pirellulales</taxon>
        <taxon>Lacipirellulaceae</taxon>
        <taxon>Pirellulimonas</taxon>
    </lineage>
</organism>
<feature type="transmembrane region" description="Helical" evidence="8">
    <location>
        <begin position="274"/>
        <end position="294"/>
    </location>
</feature>
<keyword evidence="5 8" id="KW-1133">Transmembrane helix</keyword>
<dbReference type="GO" id="GO:0015128">
    <property type="term" value="F:gluconate transmembrane transporter activity"/>
    <property type="evidence" value="ECO:0007669"/>
    <property type="project" value="InterPro"/>
</dbReference>
<dbReference type="InterPro" id="IPR003474">
    <property type="entry name" value="Glcn_transporter"/>
</dbReference>
<evidence type="ECO:0000313" key="10">
    <source>
        <dbReference type="Proteomes" id="UP000317429"/>
    </source>
</evidence>
<keyword evidence="2" id="KW-0813">Transport</keyword>
<name>A0A518DGU4_9BACT</name>
<evidence type="ECO:0000256" key="1">
    <source>
        <dbReference type="ARBA" id="ARBA00004651"/>
    </source>
</evidence>
<feature type="transmembrane region" description="Helical" evidence="8">
    <location>
        <begin position="441"/>
        <end position="464"/>
    </location>
</feature>
<evidence type="ECO:0000256" key="8">
    <source>
        <dbReference type="SAM" id="Phobius"/>
    </source>
</evidence>
<dbReference type="KEGG" id="pnd:Pla175_40950"/>
<evidence type="ECO:0000256" key="3">
    <source>
        <dbReference type="ARBA" id="ARBA00022475"/>
    </source>
</evidence>
<dbReference type="PANTHER" id="PTHR30354:SF22">
    <property type="entry name" value="HIGH-AFFINITY GLUCONATE TRANSPORTER"/>
    <property type="match status" value="1"/>
</dbReference>
<dbReference type="Pfam" id="PF02447">
    <property type="entry name" value="GntP_permease"/>
    <property type="match status" value="1"/>
</dbReference>
<feature type="transmembrane region" description="Helical" evidence="8">
    <location>
        <begin position="29"/>
        <end position="45"/>
    </location>
</feature>
<evidence type="ECO:0000256" key="4">
    <source>
        <dbReference type="ARBA" id="ARBA00022692"/>
    </source>
</evidence>
<evidence type="ECO:0000313" key="9">
    <source>
        <dbReference type="EMBL" id="QDU90686.1"/>
    </source>
</evidence>
<evidence type="ECO:0000256" key="6">
    <source>
        <dbReference type="ARBA" id="ARBA00023136"/>
    </source>
</evidence>
<dbReference type="EMBL" id="CP036291">
    <property type="protein sequence ID" value="QDU90686.1"/>
    <property type="molecule type" value="Genomic_DNA"/>
</dbReference>
<keyword evidence="3" id="KW-1003">Cell membrane</keyword>
<feature type="transmembrane region" description="Helical" evidence="8">
    <location>
        <begin position="140"/>
        <end position="158"/>
    </location>
</feature>
<dbReference type="GO" id="GO:0005886">
    <property type="term" value="C:plasma membrane"/>
    <property type="evidence" value="ECO:0007669"/>
    <property type="project" value="UniProtKB-SubCell"/>
</dbReference>
<comment type="similarity">
    <text evidence="7">Belongs to the GntP permease family.</text>
</comment>
<dbReference type="OrthoDB" id="9787129at2"/>
<comment type="subcellular location">
    <subcellularLocation>
        <location evidence="1">Cell membrane</location>
        <topology evidence="1">Multi-pass membrane protein</topology>
    </subcellularLocation>
</comment>
<protein>
    <submittedName>
        <fullName evidence="9">Gnt-II system L-idonate transporter</fullName>
    </submittedName>
</protein>
<feature type="transmembrane region" description="Helical" evidence="8">
    <location>
        <begin position="178"/>
        <end position="199"/>
    </location>
</feature>
<feature type="transmembrane region" description="Helical" evidence="8">
    <location>
        <begin position="377"/>
        <end position="397"/>
    </location>
</feature>
<evidence type="ECO:0000256" key="7">
    <source>
        <dbReference type="ARBA" id="ARBA00049663"/>
    </source>
</evidence>
<feature type="transmembrane region" description="Helical" evidence="8">
    <location>
        <begin position="7"/>
        <end position="23"/>
    </location>
</feature>
<feature type="transmembrane region" description="Helical" evidence="8">
    <location>
        <begin position="65"/>
        <end position="85"/>
    </location>
</feature>
<dbReference type="AlphaFoldDB" id="A0A518DGU4"/>
<keyword evidence="6 8" id="KW-0472">Membrane</keyword>
<gene>
    <name evidence="9" type="primary">idnT</name>
    <name evidence="9" type="ORF">Pla175_40950</name>
</gene>
<evidence type="ECO:0000256" key="2">
    <source>
        <dbReference type="ARBA" id="ARBA00022448"/>
    </source>
</evidence>
<feature type="transmembrane region" description="Helical" evidence="8">
    <location>
        <begin position="403"/>
        <end position="420"/>
    </location>
</feature>
<accession>A0A518DGU4</accession>
<feature type="transmembrane region" description="Helical" evidence="8">
    <location>
        <begin position="234"/>
        <end position="254"/>
    </location>
</feature>
<feature type="transmembrane region" description="Helical" evidence="8">
    <location>
        <begin position="315"/>
        <end position="341"/>
    </location>
</feature>
<sequence>MPELPPLAIFAVGIVTVLGLMIGLKLHAFVALICAALVVSLLSPGDPADVVPRLTKALGESAGKIAVIIAMAAVIGRCMLDSGAADRIVQAMLRLFGPKRSSTALAASGFFLSAPVFFDTVFFLLAPLARSLYKQTHRDYLKYLMAICAGGVVTHTMVPPTPGPVAAAEELSVGFGMMMLVGSVIGVPMAVAGLAFTAWCNRRMPIAMRPFAGDDEPPETDEPATLPLPRLIPALLPVVLPVLMIATGALSSYLAKDADPASFAARSAPYGALVGNPSLALIASAAVALTLLVAMRRPTRRQVAELVEESLGSAAVIILITAAGGAFGAMLAAAGIGGVITQQLGDVSQLADKGELLLVMAFATASLLKFSQGSSTVAMTTTSALLAGALSDTGLAALPFHPVYLAAAIGAGSLVGSWMNDSGFWIYCKMGGLTEVESLKTWTPLLAIMGTVGLLTTLVAANVAPLQ</sequence>
<dbReference type="PANTHER" id="PTHR30354">
    <property type="entry name" value="GNT FAMILY GLUCONATE TRANSPORTER"/>
    <property type="match status" value="1"/>
</dbReference>
<dbReference type="RefSeq" id="WP_145289684.1">
    <property type="nucleotide sequence ID" value="NZ_CP036291.1"/>
</dbReference>